<dbReference type="InterPro" id="IPR023210">
    <property type="entry name" value="NADP_OxRdtase_dom"/>
</dbReference>
<dbReference type="PANTHER" id="PTHR43364:SF4">
    <property type="entry name" value="NAD(P)-LINKED OXIDOREDUCTASE SUPERFAMILY PROTEIN"/>
    <property type="match status" value="1"/>
</dbReference>
<dbReference type="RefSeq" id="WP_204075432.1">
    <property type="nucleotide sequence ID" value="NZ_BAABHI010000019.1"/>
</dbReference>
<dbReference type="AlphaFoldDB" id="A0A8J3U738"/>
<dbReference type="GO" id="GO:0005829">
    <property type="term" value="C:cytosol"/>
    <property type="evidence" value="ECO:0007669"/>
    <property type="project" value="TreeGrafter"/>
</dbReference>
<dbReference type="FunFam" id="3.20.20.100:FF:000004">
    <property type="entry name" value="Oxidoreductase, aldo/keto reductase"/>
    <property type="match status" value="1"/>
</dbReference>
<reference evidence="3 4" key="1">
    <citation type="submission" date="2021-01" db="EMBL/GenBank/DDBJ databases">
        <title>Whole genome shotgun sequence of Planotetraspora phitsanulokensis NBRC 104273.</title>
        <authorList>
            <person name="Komaki H."/>
            <person name="Tamura T."/>
        </authorList>
    </citation>
    <scope>NUCLEOTIDE SEQUENCE [LARGE SCALE GENOMIC DNA]</scope>
    <source>
        <strain evidence="3 4">NBRC 104273</strain>
    </source>
</reference>
<comment type="caution">
    <text evidence="3">The sequence shown here is derived from an EMBL/GenBank/DDBJ whole genome shotgun (WGS) entry which is preliminary data.</text>
</comment>
<proteinExistence type="predicted"/>
<dbReference type="SUPFAM" id="SSF51430">
    <property type="entry name" value="NAD(P)-linked oxidoreductase"/>
    <property type="match status" value="1"/>
</dbReference>
<keyword evidence="4" id="KW-1185">Reference proteome</keyword>
<gene>
    <name evidence="3" type="ORF">Pph01_48670</name>
</gene>
<evidence type="ECO:0000259" key="2">
    <source>
        <dbReference type="Pfam" id="PF00248"/>
    </source>
</evidence>
<dbReference type="GO" id="GO:0016491">
    <property type="term" value="F:oxidoreductase activity"/>
    <property type="evidence" value="ECO:0007669"/>
    <property type="project" value="UniProtKB-KW"/>
</dbReference>
<evidence type="ECO:0000256" key="1">
    <source>
        <dbReference type="ARBA" id="ARBA00023002"/>
    </source>
</evidence>
<dbReference type="PRINTS" id="PR00069">
    <property type="entry name" value="ALDKETRDTASE"/>
</dbReference>
<keyword evidence="1" id="KW-0560">Oxidoreductase</keyword>
<sequence>MADMTYRRLGDSGLVVSAVGLGANNFGRRIDLDATRAVVDAAFEVGVTLIDTADSYGESETFLGEVLKGRRDEVVLATKFGWDTGGANGPDWGARGSRRYIRKAVERSLRRLQTDWIDLYQFHKPDPSTPLEETLSALSDLVREGKVRYVGSSNLAGWQVTEAEWIARTEGHERFISAQNEYSLLNREVERELSPALVHHGIGLLPYFPLANGMLTGKYRRDQDRPEGARLANRPEYLTEARFDVVEALEAFAERQGVSLLDVAIGGLLAQPAVASVIAGATKPEQIKANAAAGSWVPDEQALAELDEIAPRLS</sequence>
<dbReference type="InterPro" id="IPR050523">
    <property type="entry name" value="AKR_Detox_Biosynth"/>
</dbReference>
<dbReference type="PANTHER" id="PTHR43364">
    <property type="entry name" value="NADH-SPECIFIC METHYLGLYOXAL REDUCTASE-RELATED"/>
    <property type="match status" value="1"/>
</dbReference>
<evidence type="ECO:0000313" key="3">
    <source>
        <dbReference type="EMBL" id="GII39864.1"/>
    </source>
</evidence>
<name>A0A8J3U738_9ACTN</name>
<dbReference type="InterPro" id="IPR020471">
    <property type="entry name" value="AKR"/>
</dbReference>
<dbReference type="InterPro" id="IPR036812">
    <property type="entry name" value="NAD(P)_OxRdtase_dom_sf"/>
</dbReference>
<dbReference type="Pfam" id="PF00248">
    <property type="entry name" value="Aldo_ket_red"/>
    <property type="match status" value="1"/>
</dbReference>
<organism evidence="3 4">
    <name type="scientific">Planotetraspora phitsanulokensis</name>
    <dbReference type="NCBI Taxonomy" id="575192"/>
    <lineage>
        <taxon>Bacteria</taxon>
        <taxon>Bacillati</taxon>
        <taxon>Actinomycetota</taxon>
        <taxon>Actinomycetes</taxon>
        <taxon>Streptosporangiales</taxon>
        <taxon>Streptosporangiaceae</taxon>
        <taxon>Planotetraspora</taxon>
    </lineage>
</organism>
<evidence type="ECO:0000313" key="4">
    <source>
        <dbReference type="Proteomes" id="UP000622547"/>
    </source>
</evidence>
<dbReference type="Proteomes" id="UP000622547">
    <property type="component" value="Unassembled WGS sequence"/>
</dbReference>
<feature type="domain" description="NADP-dependent oxidoreductase" evidence="2">
    <location>
        <begin position="19"/>
        <end position="309"/>
    </location>
</feature>
<dbReference type="EMBL" id="BOOP01000022">
    <property type="protein sequence ID" value="GII39864.1"/>
    <property type="molecule type" value="Genomic_DNA"/>
</dbReference>
<protein>
    <submittedName>
        <fullName evidence="3">Oxidoreductase</fullName>
    </submittedName>
</protein>
<dbReference type="Gene3D" id="3.20.20.100">
    <property type="entry name" value="NADP-dependent oxidoreductase domain"/>
    <property type="match status" value="1"/>
</dbReference>
<accession>A0A8J3U738</accession>